<feature type="signal peptide" evidence="2">
    <location>
        <begin position="1"/>
        <end position="23"/>
    </location>
</feature>
<dbReference type="SUPFAM" id="SSF49870">
    <property type="entry name" value="Osmotin, thaumatin-like protein"/>
    <property type="match status" value="1"/>
</dbReference>
<evidence type="ECO:0000313" key="3">
    <source>
        <dbReference type="EMBL" id="KAK7838448.1"/>
    </source>
</evidence>
<dbReference type="PANTHER" id="PTHR31048">
    <property type="entry name" value="OS03G0233200 PROTEIN"/>
    <property type="match status" value="1"/>
</dbReference>
<evidence type="ECO:0000256" key="1">
    <source>
        <dbReference type="ARBA" id="ARBA00010607"/>
    </source>
</evidence>
<dbReference type="Pfam" id="PF00314">
    <property type="entry name" value="Thaumatin"/>
    <property type="match status" value="1"/>
</dbReference>
<name>A0AAW0KIC2_QUESU</name>
<accession>A0AAW0KIC2</accession>
<dbReference type="EMBL" id="PKMF04000306">
    <property type="protein sequence ID" value="KAK7838448.1"/>
    <property type="molecule type" value="Genomic_DNA"/>
</dbReference>
<dbReference type="PRINTS" id="PR00347">
    <property type="entry name" value="THAUMATIN"/>
</dbReference>
<protein>
    <submittedName>
        <fullName evidence="3">Pathogenesis-related protein r minor form</fullName>
    </submittedName>
</protein>
<keyword evidence="2" id="KW-0732">Signal</keyword>
<reference evidence="3 4" key="1">
    <citation type="journal article" date="2018" name="Sci. Data">
        <title>The draft genome sequence of cork oak.</title>
        <authorList>
            <person name="Ramos A.M."/>
            <person name="Usie A."/>
            <person name="Barbosa P."/>
            <person name="Barros P.M."/>
            <person name="Capote T."/>
            <person name="Chaves I."/>
            <person name="Simoes F."/>
            <person name="Abreu I."/>
            <person name="Carrasquinho I."/>
            <person name="Faro C."/>
            <person name="Guimaraes J.B."/>
            <person name="Mendonca D."/>
            <person name="Nobrega F."/>
            <person name="Rodrigues L."/>
            <person name="Saibo N.J.M."/>
            <person name="Varela M.C."/>
            <person name="Egas C."/>
            <person name="Matos J."/>
            <person name="Miguel C.M."/>
            <person name="Oliveira M.M."/>
            <person name="Ricardo C.P."/>
            <person name="Goncalves S."/>
        </authorList>
    </citation>
    <scope>NUCLEOTIDE SEQUENCE [LARGE SCALE GENOMIC DNA]</scope>
    <source>
        <strain evidence="4">cv. HL8</strain>
    </source>
</reference>
<dbReference type="AlphaFoldDB" id="A0AAW0KIC2"/>
<dbReference type="Proteomes" id="UP000237347">
    <property type="component" value="Unassembled WGS sequence"/>
</dbReference>
<sequence>MNLFKNLPNNFFLASLFIALAHAARFDITNNCPYTVWAAAVPGGGRQLNSRQSWPLDVNAGTTGARIWARTGCSFDGSGRGRCQTGDCGGWPSSMSRLWCSPKHPCRIRIEQISKPGFL</sequence>
<proteinExistence type="inferred from homology"/>
<dbReference type="InterPro" id="IPR037176">
    <property type="entry name" value="Osmotin/thaumatin-like_sf"/>
</dbReference>
<dbReference type="SMART" id="SM00205">
    <property type="entry name" value="THN"/>
    <property type="match status" value="1"/>
</dbReference>
<evidence type="ECO:0000256" key="2">
    <source>
        <dbReference type="SAM" id="SignalP"/>
    </source>
</evidence>
<keyword evidence="4" id="KW-1185">Reference proteome</keyword>
<gene>
    <name evidence="3" type="primary">PRR2</name>
    <name evidence="3" type="ORF">CFP56_019620</name>
</gene>
<organism evidence="3 4">
    <name type="scientific">Quercus suber</name>
    <name type="common">Cork oak</name>
    <dbReference type="NCBI Taxonomy" id="58331"/>
    <lineage>
        <taxon>Eukaryota</taxon>
        <taxon>Viridiplantae</taxon>
        <taxon>Streptophyta</taxon>
        <taxon>Embryophyta</taxon>
        <taxon>Tracheophyta</taxon>
        <taxon>Spermatophyta</taxon>
        <taxon>Magnoliopsida</taxon>
        <taxon>eudicotyledons</taxon>
        <taxon>Gunneridae</taxon>
        <taxon>Pentapetalae</taxon>
        <taxon>rosids</taxon>
        <taxon>fabids</taxon>
        <taxon>Fagales</taxon>
        <taxon>Fagaceae</taxon>
        <taxon>Quercus</taxon>
    </lineage>
</organism>
<evidence type="ECO:0000313" key="4">
    <source>
        <dbReference type="Proteomes" id="UP000237347"/>
    </source>
</evidence>
<comment type="caution">
    <text evidence="3">The sequence shown here is derived from an EMBL/GenBank/DDBJ whole genome shotgun (WGS) entry which is preliminary data.</text>
</comment>
<feature type="chain" id="PRO_5043821991" evidence="2">
    <location>
        <begin position="24"/>
        <end position="119"/>
    </location>
</feature>
<dbReference type="PROSITE" id="PS51367">
    <property type="entry name" value="THAUMATIN_2"/>
    <property type="match status" value="1"/>
</dbReference>
<comment type="similarity">
    <text evidence="1">Belongs to the thaumatin family.</text>
</comment>
<dbReference type="InterPro" id="IPR001938">
    <property type="entry name" value="Thaumatin"/>
</dbReference>
<dbReference type="Gene3D" id="2.60.110.10">
    <property type="entry name" value="Thaumatin"/>
    <property type="match status" value="1"/>
</dbReference>